<gene>
    <name evidence="1" type="ORF">WKW77_11090</name>
</gene>
<sequence length="75" mass="7909">MDFHGLAEPVGLSFSSGYPQFLKSHRLPRRAVSACCAIEDAMALRTGAAGVGARRAGTVKTARKRAKVGADFYGP</sequence>
<comment type="caution">
    <text evidence="1">The sequence shown here is derived from an EMBL/GenBank/DDBJ whole genome shotgun (WGS) entry which is preliminary data.</text>
</comment>
<dbReference type="EMBL" id="JBBKZU010000004">
    <property type="protein sequence ID" value="MEJ8811612.1"/>
    <property type="molecule type" value="Genomic_DNA"/>
</dbReference>
<evidence type="ECO:0000313" key="2">
    <source>
        <dbReference type="Proteomes" id="UP001365846"/>
    </source>
</evidence>
<reference evidence="1 2" key="1">
    <citation type="submission" date="2024-03" db="EMBL/GenBank/DDBJ databases">
        <title>Novel species of the genus Variovorax.</title>
        <authorList>
            <person name="Liu Q."/>
            <person name="Xin Y.-H."/>
        </authorList>
    </citation>
    <scope>NUCLEOTIDE SEQUENCE [LARGE SCALE GENOMIC DNA]</scope>
    <source>
        <strain evidence="1 2">KACC 18899</strain>
    </source>
</reference>
<name>A0ABU8VD63_9BURK</name>
<keyword evidence="2" id="KW-1185">Reference proteome</keyword>
<evidence type="ECO:0000313" key="1">
    <source>
        <dbReference type="EMBL" id="MEJ8811612.1"/>
    </source>
</evidence>
<dbReference type="Proteomes" id="UP001365846">
    <property type="component" value="Unassembled WGS sequence"/>
</dbReference>
<dbReference type="RefSeq" id="WP_340356887.1">
    <property type="nucleotide sequence ID" value="NZ_JBBKZU010000004.1"/>
</dbReference>
<organism evidence="1 2">
    <name type="scientific">Variovorax ureilyticus</name>
    <dbReference type="NCBI Taxonomy" id="1836198"/>
    <lineage>
        <taxon>Bacteria</taxon>
        <taxon>Pseudomonadati</taxon>
        <taxon>Pseudomonadota</taxon>
        <taxon>Betaproteobacteria</taxon>
        <taxon>Burkholderiales</taxon>
        <taxon>Comamonadaceae</taxon>
        <taxon>Variovorax</taxon>
    </lineage>
</organism>
<proteinExistence type="predicted"/>
<accession>A0ABU8VD63</accession>
<protein>
    <submittedName>
        <fullName evidence="1">Uncharacterized protein</fullName>
    </submittedName>
</protein>